<organism evidence="2 3">
    <name type="scientific">Dipteronia dyeriana</name>
    <dbReference type="NCBI Taxonomy" id="168575"/>
    <lineage>
        <taxon>Eukaryota</taxon>
        <taxon>Viridiplantae</taxon>
        <taxon>Streptophyta</taxon>
        <taxon>Embryophyta</taxon>
        <taxon>Tracheophyta</taxon>
        <taxon>Spermatophyta</taxon>
        <taxon>Magnoliopsida</taxon>
        <taxon>eudicotyledons</taxon>
        <taxon>Gunneridae</taxon>
        <taxon>Pentapetalae</taxon>
        <taxon>rosids</taxon>
        <taxon>malvids</taxon>
        <taxon>Sapindales</taxon>
        <taxon>Sapindaceae</taxon>
        <taxon>Hippocastanoideae</taxon>
        <taxon>Acereae</taxon>
        <taxon>Dipteronia</taxon>
    </lineage>
</organism>
<accession>A0AAD9TEX7</accession>
<dbReference type="PANTHER" id="PTHR33116">
    <property type="entry name" value="REVERSE TRANSCRIPTASE ZINC-BINDING DOMAIN-CONTAINING PROTEIN-RELATED-RELATED"/>
    <property type="match status" value="1"/>
</dbReference>
<dbReference type="AlphaFoldDB" id="A0AAD9TEX7"/>
<protein>
    <recommendedName>
        <fullName evidence="1">Reverse transcriptase domain-containing protein</fullName>
    </recommendedName>
</protein>
<sequence length="299" mass="34535">MNVVEDLVDGIQKKREEIRRDINNKRTALSVVNNVGDAINWKHIGMLEEKLVSALEVEERYGRQREKVEWIQKRDKTPRLKRMKVMKGYMALKLDMSKAYDRVEWCFIEQLMLKMEFPDIWVRLIMGCVSTVTYSFKLNGEIVGKFRPTKGLRQWDLLSPYLFILCVEGLSSLIKEAQIHGDISGFKCSMRGPAITHLFFTDNSLLFSKANERNCREVNKVLKTYSCVSGQVINFHKLAMCFSPSISNSSGDRLASLVGVNKVDCHETYLGLPCFSGRNKRRLFSTIVDRVWYKIKGWG</sequence>
<feature type="domain" description="Reverse transcriptase" evidence="1">
    <location>
        <begin position="23"/>
        <end position="242"/>
    </location>
</feature>
<evidence type="ECO:0000313" key="3">
    <source>
        <dbReference type="Proteomes" id="UP001280121"/>
    </source>
</evidence>
<gene>
    <name evidence="2" type="ORF">Ddye_029090</name>
</gene>
<dbReference type="Proteomes" id="UP001280121">
    <property type="component" value="Unassembled WGS sequence"/>
</dbReference>
<dbReference type="InterPro" id="IPR000477">
    <property type="entry name" value="RT_dom"/>
</dbReference>
<dbReference type="EMBL" id="JANJYI010000009">
    <property type="protein sequence ID" value="KAK2634298.1"/>
    <property type="molecule type" value="Genomic_DNA"/>
</dbReference>
<evidence type="ECO:0000313" key="2">
    <source>
        <dbReference type="EMBL" id="KAK2634298.1"/>
    </source>
</evidence>
<dbReference type="Pfam" id="PF00078">
    <property type="entry name" value="RVT_1"/>
    <property type="match status" value="1"/>
</dbReference>
<keyword evidence="3" id="KW-1185">Reference proteome</keyword>
<evidence type="ECO:0000259" key="1">
    <source>
        <dbReference type="Pfam" id="PF00078"/>
    </source>
</evidence>
<proteinExistence type="predicted"/>
<dbReference type="PANTHER" id="PTHR33116:SF86">
    <property type="entry name" value="REVERSE TRANSCRIPTASE DOMAIN-CONTAINING PROTEIN"/>
    <property type="match status" value="1"/>
</dbReference>
<name>A0AAD9TEX7_9ROSI</name>
<reference evidence="2" key="1">
    <citation type="journal article" date="2023" name="Plant J.">
        <title>Genome sequences and population genomics provide insights into the demographic history, inbreeding, and mutation load of two 'living fossil' tree species of Dipteronia.</title>
        <authorList>
            <person name="Feng Y."/>
            <person name="Comes H.P."/>
            <person name="Chen J."/>
            <person name="Zhu S."/>
            <person name="Lu R."/>
            <person name="Zhang X."/>
            <person name="Li P."/>
            <person name="Qiu J."/>
            <person name="Olsen K.M."/>
            <person name="Qiu Y."/>
        </authorList>
    </citation>
    <scope>NUCLEOTIDE SEQUENCE</scope>
    <source>
        <strain evidence="2">KIB01</strain>
    </source>
</reference>
<comment type="caution">
    <text evidence="2">The sequence shown here is derived from an EMBL/GenBank/DDBJ whole genome shotgun (WGS) entry which is preliminary data.</text>
</comment>